<dbReference type="InterPro" id="IPR041988">
    <property type="entry name" value="Ribosomal_uL24_KOW"/>
</dbReference>
<name>A0A1X7IX32_9BACT</name>
<evidence type="ECO:0000313" key="11">
    <source>
        <dbReference type="EMBL" id="SMG19046.1"/>
    </source>
</evidence>
<dbReference type="Gene3D" id="2.30.30.30">
    <property type="match status" value="1"/>
</dbReference>
<sequence>MSRMRLKKGDRVRVISGKDKGKEGKVLKILRDSEKNRDKVLVEGVNVASKHAKPSQKSPQGGIVKQENPIYASKVMLVCPTSGKPTRVGHAFLEDGRKVRVAKVSGEIVDQV</sequence>
<dbReference type="FunFam" id="2.30.30.30:FF:000004">
    <property type="entry name" value="50S ribosomal protein L24"/>
    <property type="match status" value="1"/>
</dbReference>
<dbReference type="CDD" id="cd06089">
    <property type="entry name" value="KOW_RPL26"/>
    <property type="match status" value="1"/>
</dbReference>
<dbReference type="AlphaFoldDB" id="A0A1X7IX32"/>
<evidence type="ECO:0000259" key="10">
    <source>
        <dbReference type="SMART" id="SM00739"/>
    </source>
</evidence>
<keyword evidence="12" id="KW-1185">Reference proteome</keyword>
<keyword evidence="5 8" id="KW-0687">Ribonucleoprotein</keyword>
<proteinExistence type="inferred from homology"/>
<dbReference type="Pfam" id="PF17136">
    <property type="entry name" value="ribosomal_L24"/>
    <property type="match status" value="1"/>
</dbReference>
<protein>
    <recommendedName>
        <fullName evidence="6 8">Large ribosomal subunit protein uL24</fullName>
    </recommendedName>
</protein>
<evidence type="ECO:0000256" key="9">
    <source>
        <dbReference type="RuleBase" id="RU003477"/>
    </source>
</evidence>
<dbReference type="InterPro" id="IPR008991">
    <property type="entry name" value="Translation_prot_SH3-like_sf"/>
</dbReference>
<dbReference type="EMBL" id="FXBB01000005">
    <property type="protein sequence ID" value="SMG19046.1"/>
    <property type="molecule type" value="Genomic_DNA"/>
</dbReference>
<evidence type="ECO:0000256" key="6">
    <source>
        <dbReference type="ARBA" id="ARBA00035206"/>
    </source>
</evidence>
<dbReference type="OrthoDB" id="9807419at2"/>
<comment type="function">
    <text evidence="7 8">One of the proteins that surrounds the polypeptide exit tunnel on the outside of the subunit.</text>
</comment>
<evidence type="ECO:0000256" key="5">
    <source>
        <dbReference type="ARBA" id="ARBA00023274"/>
    </source>
</evidence>
<keyword evidence="4 8" id="KW-0689">Ribosomal protein</keyword>
<dbReference type="SUPFAM" id="SSF50104">
    <property type="entry name" value="Translation proteins SH3-like domain"/>
    <property type="match status" value="1"/>
</dbReference>
<dbReference type="InterPro" id="IPR014722">
    <property type="entry name" value="Rib_uL2_dom2"/>
</dbReference>
<organism evidence="11 12">
    <name type="scientific">Dethiosulfovibrio salsuginis</name>
    <dbReference type="NCBI Taxonomy" id="561720"/>
    <lineage>
        <taxon>Bacteria</taxon>
        <taxon>Thermotogati</taxon>
        <taxon>Synergistota</taxon>
        <taxon>Synergistia</taxon>
        <taxon>Synergistales</taxon>
        <taxon>Dethiosulfovibrionaceae</taxon>
        <taxon>Dethiosulfovibrio</taxon>
    </lineage>
</organism>
<dbReference type="STRING" id="561720.SAMN06275492_10584"/>
<dbReference type="Proteomes" id="UP000193355">
    <property type="component" value="Unassembled WGS sequence"/>
</dbReference>
<accession>A0A1X7IX32</accession>
<dbReference type="GO" id="GO:0003735">
    <property type="term" value="F:structural constituent of ribosome"/>
    <property type="evidence" value="ECO:0007669"/>
    <property type="project" value="InterPro"/>
</dbReference>
<dbReference type="Pfam" id="PF00467">
    <property type="entry name" value="KOW"/>
    <property type="match status" value="1"/>
</dbReference>
<dbReference type="InterPro" id="IPR003256">
    <property type="entry name" value="Ribosomal_uL24"/>
</dbReference>
<comment type="function">
    <text evidence="8">One of two assembly initiator proteins, it binds directly to the 5'-end of the 23S rRNA, where it nucleates assembly of the 50S subunit.</text>
</comment>
<evidence type="ECO:0000313" key="12">
    <source>
        <dbReference type="Proteomes" id="UP000193355"/>
    </source>
</evidence>
<evidence type="ECO:0000256" key="2">
    <source>
        <dbReference type="ARBA" id="ARBA00022730"/>
    </source>
</evidence>
<dbReference type="SMART" id="SM00739">
    <property type="entry name" value="KOW"/>
    <property type="match status" value="1"/>
</dbReference>
<gene>
    <name evidence="8" type="primary">rplX</name>
    <name evidence="11" type="ORF">SAMN06275492_10584</name>
</gene>
<dbReference type="PANTHER" id="PTHR12903">
    <property type="entry name" value="MITOCHONDRIAL RIBOSOMAL PROTEIN L24"/>
    <property type="match status" value="1"/>
</dbReference>
<dbReference type="InterPro" id="IPR005824">
    <property type="entry name" value="KOW"/>
</dbReference>
<evidence type="ECO:0000256" key="4">
    <source>
        <dbReference type="ARBA" id="ARBA00022980"/>
    </source>
</evidence>
<dbReference type="GO" id="GO:0019843">
    <property type="term" value="F:rRNA binding"/>
    <property type="evidence" value="ECO:0007669"/>
    <property type="project" value="UniProtKB-UniRule"/>
</dbReference>
<dbReference type="RefSeq" id="WP_085543983.1">
    <property type="nucleotide sequence ID" value="NZ_FXBB01000005.1"/>
</dbReference>
<dbReference type="GO" id="GO:0005840">
    <property type="term" value="C:ribosome"/>
    <property type="evidence" value="ECO:0007669"/>
    <property type="project" value="UniProtKB-KW"/>
</dbReference>
<dbReference type="InterPro" id="IPR005825">
    <property type="entry name" value="Ribosomal_uL24_CS"/>
</dbReference>
<dbReference type="PROSITE" id="PS01108">
    <property type="entry name" value="RIBOSOMAL_L24"/>
    <property type="match status" value="1"/>
</dbReference>
<evidence type="ECO:0000256" key="8">
    <source>
        <dbReference type="HAMAP-Rule" id="MF_01326"/>
    </source>
</evidence>
<dbReference type="InterPro" id="IPR057264">
    <property type="entry name" value="Ribosomal_uL24_C"/>
</dbReference>
<evidence type="ECO:0000256" key="1">
    <source>
        <dbReference type="ARBA" id="ARBA00010618"/>
    </source>
</evidence>
<keyword evidence="3 8" id="KW-0694">RNA-binding</keyword>
<feature type="domain" description="KOW" evidence="10">
    <location>
        <begin position="5"/>
        <end position="32"/>
    </location>
</feature>
<comment type="similarity">
    <text evidence="1 8 9">Belongs to the universal ribosomal protein uL24 family.</text>
</comment>
<evidence type="ECO:0000256" key="7">
    <source>
        <dbReference type="ARBA" id="ARBA00058688"/>
    </source>
</evidence>
<dbReference type="NCBIfam" id="TIGR01079">
    <property type="entry name" value="rplX_bact"/>
    <property type="match status" value="1"/>
</dbReference>
<reference evidence="12" key="1">
    <citation type="submission" date="2017-04" db="EMBL/GenBank/DDBJ databases">
        <authorList>
            <person name="Varghese N."/>
            <person name="Submissions S."/>
        </authorList>
    </citation>
    <scope>NUCLEOTIDE SEQUENCE [LARGE SCALE GENOMIC DNA]</scope>
    <source>
        <strain evidence="12">USBA 82</strain>
    </source>
</reference>
<dbReference type="GO" id="GO:1990904">
    <property type="term" value="C:ribonucleoprotein complex"/>
    <property type="evidence" value="ECO:0007669"/>
    <property type="project" value="UniProtKB-KW"/>
</dbReference>
<keyword evidence="2 8" id="KW-0699">rRNA-binding</keyword>
<dbReference type="GO" id="GO:0006412">
    <property type="term" value="P:translation"/>
    <property type="evidence" value="ECO:0007669"/>
    <property type="project" value="UniProtKB-UniRule"/>
</dbReference>
<evidence type="ECO:0000256" key="3">
    <source>
        <dbReference type="ARBA" id="ARBA00022884"/>
    </source>
</evidence>
<comment type="subunit">
    <text evidence="8">Part of the 50S ribosomal subunit.</text>
</comment>
<dbReference type="HAMAP" id="MF_01326_B">
    <property type="entry name" value="Ribosomal_uL24_B"/>
    <property type="match status" value="1"/>
</dbReference>